<dbReference type="AlphaFoldDB" id="A0A1Y5T1K7"/>
<accession>A0A1Y5T1K7</accession>
<evidence type="ECO:0000256" key="1">
    <source>
        <dbReference type="SAM" id="Phobius"/>
    </source>
</evidence>
<evidence type="ECO:0000313" key="3">
    <source>
        <dbReference type="Proteomes" id="UP000193200"/>
    </source>
</evidence>
<evidence type="ECO:0000313" key="2">
    <source>
        <dbReference type="EMBL" id="SLN53895.1"/>
    </source>
</evidence>
<keyword evidence="1" id="KW-0472">Membrane</keyword>
<keyword evidence="1" id="KW-1133">Transmembrane helix</keyword>
<dbReference type="EMBL" id="FWFR01000002">
    <property type="protein sequence ID" value="SLN53895.1"/>
    <property type="molecule type" value="Genomic_DNA"/>
</dbReference>
<reference evidence="2 3" key="1">
    <citation type="submission" date="2017-03" db="EMBL/GenBank/DDBJ databases">
        <authorList>
            <person name="Afonso C.L."/>
            <person name="Miller P.J."/>
            <person name="Scott M.A."/>
            <person name="Spackman E."/>
            <person name="Goraichik I."/>
            <person name="Dimitrov K.M."/>
            <person name="Suarez D.L."/>
            <person name="Swayne D.E."/>
        </authorList>
    </citation>
    <scope>NUCLEOTIDE SEQUENCE [LARGE SCALE GENOMIC DNA]</scope>
    <source>
        <strain evidence="2 3">CECT 7691</strain>
    </source>
</reference>
<dbReference type="Proteomes" id="UP000193200">
    <property type="component" value="Unassembled WGS sequence"/>
</dbReference>
<dbReference type="InParanoid" id="A0A1Y5T1K7"/>
<keyword evidence="3" id="KW-1185">Reference proteome</keyword>
<keyword evidence="1" id="KW-0812">Transmembrane</keyword>
<name>A0A1Y5T1K7_9PROT</name>
<protein>
    <submittedName>
        <fullName evidence="2">Uncharacterized protein</fullName>
    </submittedName>
</protein>
<gene>
    <name evidence="2" type="ORF">OCH7691_02270</name>
</gene>
<proteinExistence type="predicted"/>
<sequence length="36" mass="3998">MFETQKLLRQGIEAVVMLAALYAIFTWATLIDGLIG</sequence>
<organism evidence="2 3">
    <name type="scientific">Oceanibacterium hippocampi</name>
    <dbReference type="NCBI Taxonomy" id="745714"/>
    <lineage>
        <taxon>Bacteria</taxon>
        <taxon>Pseudomonadati</taxon>
        <taxon>Pseudomonadota</taxon>
        <taxon>Alphaproteobacteria</taxon>
        <taxon>Sneathiellales</taxon>
        <taxon>Sneathiellaceae</taxon>
        <taxon>Oceanibacterium</taxon>
    </lineage>
</organism>
<feature type="transmembrane region" description="Helical" evidence="1">
    <location>
        <begin position="12"/>
        <end position="31"/>
    </location>
</feature>